<comment type="cofactor">
    <cofactor evidence="4">
        <name>Zn(2+)</name>
        <dbReference type="ChEBI" id="CHEBI:29105"/>
    </cofactor>
    <text evidence="4">Binds 1 zinc ion per subunit.</text>
</comment>
<dbReference type="SUPFAM" id="SSF53056">
    <property type="entry name" value="beta-carbonic anhydrase, cab"/>
    <property type="match status" value="1"/>
</dbReference>
<evidence type="ECO:0000313" key="6">
    <source>
        <dbReference type="EMBL" id="KAJ9614068.1"/>
    </source>
</evidence>
<evidence type="ECO:0000256" key="4">
    <source>
        <dbReference type="PIRSR" id="PIRSR601765-1"/>
    </source>
</evidence>
<evidence type="ECO:0000256" key="3">
    <source>
        <dbReference type="ARBA" id="ARBA00022833"/>
    </source>
</evidence>
<name>A0AA38XIM8_9EURO</name>
<feature type="binding site" evidence="4">
    <location>
        <position position="98"/>
    </location>
    <ligand>
        <name>Zn(2+)</name>
        <dbReference type="ChEBI" id="CHEBI:29105"/>
    </ligand>
</feature>
<evidence type="ECO:0000256" key="2">
    <source>
        <dbReference type="ARBA" id="ARBA00022723"/>
    </source>
</evidence>
<dbReference type="Pfam" id="PF00484">
    <property type="entry name" value="Pro_CA"/>
    <property type="match status" value="1"/>
</dbReference>
<feature type="binding site" evidence="4">
    <location>
        <position position="95"/>
    </location>
    <ligand>
        <name>Zn(2+)</name>
        <dbReference type="ChEBI" id="CHEBI:29105"/>
    </ligand>
</feature>
<dbReference type="Gene3D" id="3.40.1050.10">
    <property type="entry name" value="Carbonic anhydrase"/>
    <property type="match status" value="1"/>
</dbReference>
<dbReference type="CDD" id="cd00382">
    <property type="entry name" value="beta_CA"/>
    <property type="match status" value="1"/>
</dbReference>
<dbReference type="AlphaFoldDB" id="A0AA38XIM8"/>
<dbReference type="InterPro" id="IPR001765">
    <property type="entry name" value="Carbonic_anhydrase"/>
</dbReference>
<feature type="binding site" evidence="4">
    <location>
        <position position="45"/>
    </location>
    <ligand>
        <name>Zn(2+)</name>
        <dbReference type="ChEBI" id="CHEBI:29105"/>
    </ligand>
</feature>
<dbReference type="PANTHER" id="PTHR43175:SF3">
    <property type="entry name" value="CARBON DISULFIDE HYDROLASE"/>
    <property type="match status" value="1"/>
</dbReference>
<comment type="function">
    <text evidence="5">Reversible hydration of carbon dioxide.</text>
</comment>
<keyword evidence="5" id="KW-0456">Lyase</keyword>
<dbReference type="SMART" id="SM00947">
    <property type="entry name" value="Pro_CA"/>
    <property type="match status" value="1"/>
</dbReference>
<dbReference type="InterPro" id="IPR036874">
    <property type="entry name" value="Carbonic_anhydrase_sf"/>
</dbReference>
<comment type="catalytic activity">
    <reaction evidence="5">
        <text>hydrogencarbonate + H(+) = CO2 + H2O</text>
        <dbReference type="Rhea" id="RHEA:10748"/>
        <dbReference type="ChEBI" id="CHEBI:15377"/>
        <dbReference type="ChEBI" id="CHEBI:15378"/>
        <dbReference type="ChEBI" id="CHEBI:16526"/>
        <dbReference type="ChEBI" id="CHEBI:17544"/>
        <dbReference type="EC" id="4.2.1.1"/>
    </reaction>
</comment>
<dbReference type="PANTHER" id="PTHR43175">
    <property type="entry name" value="CARBONIC ANHYDRASE"/>
    <property type="match status" value="1"/>
</dbReference>
<sequence>MVSTVEKLLARNSEYAKSHTRFPTFAEFAASGLPAPRTVILTCSDPRCIPEKFFQLNLGEALVIRNLGGYAENALPTILGADTFVHFTEILVVKHTDCGGLIIRNANVKDGLKKLAPHSHEAIEDMRFGEITTSLEENAERDVASRKASEFLRTELKERVFGFVYDLETGRVEPTAGKA</sequence>
<feature type="binding site" evidence="4">
    <location>
        <position position="43"/>
    </location>
    <ligand>
        <name>Zn(2+)</name>
        <dbReference type="ChEBI" id="CHEBI:29105"/>
    </ligand>
</feature>
<organism evidence="6 7">
    <name type="scientific">Cladophialophora chaetospira</name>
    <dbReference type="NCBI Taxonomy" id="386627"/>
    <lineage>
        <taxon>Eukaryota</taxon>
        <taxon>Fungi</taxon>
        <taxon>Dikarya</taxon>
        <taxon>Ascomycota</taxon>
        <taxon>Pezizomycotina</taxon>
        <taxon>Eurotiomycetes</taxon>
        <taxon>Chaetothyriomycetidae</taxon>
        <taxon>Chaetothyriales</taxon>
        <taxon>Herpotrichiellaceae</taxon>
        <taxon>Cladophialophora</taxon>
    </lineage>
</organism>
<gene>
    <name evidence="6" type="ORF">H2200_002204</name>
</gene>
<proteinExistence type="inferred from homology"/>
<dbReference type="Proteomes" id="UP001172673">
    <property type="component" value="Unassembled WGS sequence"/>
</dbReference>
<dbReference type="EMBL" id="JAPDRK010000003">
    <property type="protein sequence ID" value="KAJ9614068.1"/>
    <property type="molecule type" value="Genomic_DNA"/>
</dbReference>
<dbReference type="GO" id="GO:0004089">
    <property type="term" value="F:carbonate dehydratase activity"/>
    <property type="evidence" value="ECO:0007669"/>
    <property type="project" value="UniProtKB-UniRule"/>
</dbReference>
<evidence type="ECO:0000313" key="7">
    <source>
        <dbReference type="Proteomes" id="UP001172673"/>
    </source>
</evidence>
<keyword evidence="3 4" id="KW-0862">Zinc</keyword>
<accession>A0AA38XIM8</accession>
<keyword evidence="2 4" id="KW-0479">Metal-binding</keyword>
<dbReference type="GO" id="GO:0008270">
    <property type="term" value="F:zinc ion binding"/>
    <property type="evidence" value="ECO:0007669"/>
    <property type="project" value="UniProtKB-UniRule"/>
</dbReference>
<evidence type="ECO:0000256" key="5">
    <source>
        <dbReference type="RuleBase" id="RU003956"/>
    </source>
</evidence>
<evidence type="ECO:0000256" key="1">
    <source>
        <dbReference type="ARBA" id="ARBA00006217"/>
    </source>
</evidence>
<reference evidence="6" key="1">
    <citation type="submission" date="2022-10" db="EMBL/GenBank/DDBJ databases">
        <title>Culturing micro-colonial fungi from biological soil crusts in the Mojave desert and describing Neophaeococcomyces mojavensis, and introducing the new genera and species Taxawa tesnikishii.</title>
        <authorList>
            <person name="Kurbessoian T."/>
            <person name="Stajich J.E."/>
        </authorList>
    </citation>
    <scope>NUCLEOTIDE SEQUENCE</scope>
    <source>
        <strain evidence="6">TK_41</strain>
    </source>
</reference>
<keyword evidence="7" id="KW-1185">Reference proteome</keyword>
<dbReference type="EC" id="4.2.1.1" evidence="5"/>
<comment type="similarity">
    <text evidence="1 5">Belongs to the beta-class carbonic anhydrase family.</text>
</comment>
<comment type="caution">
    <text evidence="6">The sequence shown here is derived from an EMBL/GenBank/DDBJ whole genome shotgun (WGS) entry which is preliminary data.</text>
</comment>
<protein>
    <recommendedName>
        <fullName evidence="5">Carbonic anhydrase</fullName>
        <ecNumber evidence="5">4.2.1.1</ecNumber>
    </recommendedName>
    <alternativeName>
        <fullName evidence="5">Carbonate dehydratase</fullName>
    </alternativeName>
</protein>